<evidence type="ECO:0000313" key="20">
    <source>
        <dbReference type="Proteomes" id="UP001353858"/>
    </source>
</evidence>
<gene>
    <name evidence="19" type="ORF">RN001_008982</name>
</gene>
<reference evidence="20" key="1">
    <citation type="submission" date="2023-01" db="EMBL/GenBank/DDBJ databases">
        <title>Key to firefly adult light organ development and bioluminescence: homeobox transcription factors regulate luciferase expression and transportation to peroxisome.</title>
        <authorList>
            <person name="Fu X."/>
        </authorList>
    </citation>
    <scope>NUCLEOTIDE SEQUENCE [LARGE SCALE GENOMIC DNA]</scope>
</reference>
<dbReference type="PROSITE" id="PS01248">
    <property type="entry name" value="EGF_LAM_1"/>
    <property type="match status" value="3"/>
</dbReference>
<feature type="coiled-coil region" evidence="14">
    <location>
        <begin position="1070"/>
        <end position="1116"/>
    </location>
</feature>
<feature type="disulfide bond" evidence="13">
    <location>
        <begin position="838"/>
        <end position="847"/>
    </location>
</feature>
<proteinExistence type="predicted"/>
<dbReference type="Pfam" id="PF00053">
    <property type="entry name" value="EGF_laminin"/>
    <property type="match status" value="7"/>
</dbReference>
<comment type="caution">
    <text evidence="13">Lacks conserved residue(s) required for the propagation of feature annotation.</text>
</comment>
<keyword evidence="20" id="KW-1185">Reference proteome</keyword>
<feature type="domain" description="Laminin EGF-like" evidence="17">
    <location>
        <begin position="762"/>
        <end position="816"/>
    </location>
</feature>
<keyword evidence="3" id="KW-0272">Extracellular matrix</keyword>
<feature type="coiled-coil region" evidence="14">
    <location>
        <begin position="935"/>
        <end position="1024"/>
    </location>
</feature>
<evidence type="ECO:0000256" key="4">
    <source>
        <dbReference type="ARBA" id="ARBA00022729"/>
    </source>
</evidence>
<dbReference type="FunFam" id="2.10.25.10:FF:000074">
    <property type="entry name" value="Laminin subunit alpha"/>
    <property type="match status" value="1"/>
</dbReference>
<keyword evidence="8 14" id="KW-0175">Coiled coil</keyword>
<feature type="domain" description="Laminin G" evidence="16">
    <location>
        <begin position="2017"/>
        <end position="2191"/>
    </location>
</feature>
<dbReference type="InterPro" id="IPR050440">
    <property type="entry name" value="Laminin/Netrin_ECM"/>
</dbReference>
<feature type="disulfide bond" evidence="13">
    <location>
        <begin position="732"/>
        <end position="741"/>
    </location>
</feature>
<evidence type="ECO:0000256" key="14">
    <source>
        <dbReference type="SAM" id="Coils"/>
    </source>
</evidence>
<dbReference type="SMART" id="SM00181">
    <property type="entry name" value="EGF"/>
    <property type="match status" value="6"/>
</dbReference>
<evidence type="ECO:0000256" key="6">
    <source>
        <dbReference type="ARBA" id="ARBA00022869"/>
    </source>
</evidence>
<evidence type="ECO:0000256" key="15">
    <source>
        <dbReference type="SAM" id="SignalP"/>
    </source>
</evidence>
<evidence type="ECO:0000259" key="16">
    <source>
        <dbReference type="PROSITE" id="PS50025"/>
    </source>
</evidence>
<evidence type="ECO:0000256" key="3">
    <source>
        <dbReference type="ARBA" id="ARBA00022530"/>
    </source>
</evidence>
<feature type="disulfide bond" evidence="13">
    <location>
        <begin position="261"/>
        <end position="278"/>
    </location>
</feature>
<feature type="domain" description="Laminin EGF-like" evidence="17">
    <location>
        <begin position="400"/>
        <end position="459"/>
    </location>
</feature>
<dbReference type="PROSITE" id="PS50025">
    <property type="entry name" value="LAM_G_DOMAIN"/>
    <property type="match status" value="5"/>
</dbReference>
<accession>A0AAN7PHZ2</accession>
<dbReference type="FunFam" id="2.10.25.10:FF:000065">
    <property type="entry name" value="Laminin subunit beta 1"/>
    <property type="match status" value="1"/>
</dbReference>
<dbReference type="Gene3D" id="2.60.120.200">
    <property type="match status" value="5"/>
</dbReference>
<dbReference type="PANTHER" id="PTHR10574:SF444">
    <property type="entry name" value="BASEMENT MEMBRANE-SPECIFIC HEPARAN SULFATE PROTEOGLYCAN CORE PROTEIN"/>
    <property type="match status" value="1"/>
</dbReference>
<evidence type="ECO:0000259" key="18">
    <source>
        <dbReference type="PROSITE" id="PS51115"/>
    </source>
</evidence>
<dbReference type="InterPro" id="IPR056863">
    <property type="entry name" value="LMN_ATRN_NET-like_EGF"/>
</dbReference>
<comment type="caution">
    <text evidence="19">The sequence shown here is derived from an EMBL/GenBank/DDBJ whole genome shotgun (WGS) entry which is preliminary data.</text>
</comment>
<dbReference type="FunFam" id="2.60.120.200:FF:000200">
    <property type="entry name" value="Laminin subunit alpha-3"/>
    <property type="match status" value="1"/>
</dbReference>
<dbReference type="InterPro" id="IPR000034">
    <property type="entry name" value="Laminin_IV"/>
</dbReference>
<feature type="domain" description="Laminin EGF-like" evidence="17">
    <location>
        <begin position="817"/>
        <end position="864"/>
    </location>
</feature>
<dbReference type="Proteomes" id="UP001353858">
    <property type="component" value="Unassembled WGS sequence"/>
</dbReference>
<dbReference type="FunFam" id="2.10.25.10:FF:000561">
    <property type="entry name" value="Wing blister, isoform B"/>
    <property type="match status" value="1"/>
</dbReference>
<feature type="domain" description="Laminin EGF-like" evidence="17">
    <location>
        <begin position="354"/>
        <end position="399"/>
    </location>
</feature>
<evidence type="ECO:0000256" key="8">
    <source>
        <dbReference type="ARBA" id="ARBA00023054"/>
    </source>
</evidence>
<keyword evidence="4 15" id="KW-0732">Signal</keyword>
<dbReference type="Pfam" id="PF24973">
    <property type="entry name" value="EGF_LMN_ATRN"/>
    <property type="match status" value="1"/>
</dbReference>
<dbReference type="PANTHER" id="PTHR10574">
    <property type="entry name" value="NETRIN/LAMININ-RELATED"/>
    <property type="match status" value="1"/>
</dbReference>
<feature type="domain" description="Laminin EGF-like" evidence="17">
    <location>
        <begin position="713"/>
        <end position="761"/>
    </location>
</feature>
<feature type="disulfide bond" evidence="13">
    <location>
        <begin position="787"/>
        <end position="796"/>
    </location>
</feature>
<dbReference type="InterPro" id="IPR000742">
    <property type="entry name" value="EGF"/>
</dbReference>
<evidence type="ECO:0000256" key="13">
    <source>
        <dbReference type="PROSITE-ProRule" id="PRU00460"/>
    </source>
</evidence>
<dbReference type="GO" id="GO:0048731">
    <property type="term" value="P:system development"/>
    <property type="evidence" value="ECO:0007669"/>
    <property type="project" value="UniProtKB-ARBA"/>
</dbReference>
<feature type="disulfide bond" evidence="13">
    <location>
        <begin position="819"/>
        <end position="836"/>
    </location>
</feature>
<comment type="subcellular location">
    <subcellularLocation>
        <location evidence="1">Secreted</location>
        <location evidence="1">Extracellular space</location>
        <location evidence="1">Extracellular matrix</location>
        <location evidence="1">Basement membrane</location>
    </subcellularLocation>
</comment>
<dbReference type="SUPFAM" id="SSF57196">
    <property type="entry name" value="EGF/Laminin"/>
    <property type="match status" value="5"/>
</dbReference>
<dbReference type="InterPro" id="IPR001791">
    <property type="entry name" value="Laminin_G"/>
</dbReference>
<dbReference type="GO" id="GO:0009887">
    <property type="term" value="P:animal organ morphogenesis"/>
    <property type="evidence" value="ECO:0007669"/>
    <property type="project" value="TreeGrafter"/>
</dbReference>
<protein>
    <submittedName>
        <fullName evidence="19">Uncharacterized protein</fullName>
    </submittedName>
</protein>
<evidence type="ECO:0000256" key="1">
    <source>
        <dbReference type="ARBA" id="ARBA00004302"/>
    </source>
</evidence>
<dbReference type="CDD" id="cd00055">
    <property type="entry name" value="EGF_Lam"/>
    <property type="match status" value="8"/>
</dbReference>
<feature type="disulfide bond" evidence="13">
    <location>
        <begin position="375"/>
        <end position="384"/>
    </location>
</feature>
<feature type="signal peptide" evidence="15">
    <location>
        <begin position="1"/>
        <end position="20"/>
    </location>
</feature>
<feature type="disulfide bond" evidence="13">
    <location>
        <begin position="817"/>
        <end position="829"/>
    </location>
</feature>
<feature type="chain" id="PRO_5042957468" evidence="15">
    <location>
        <begin position="21"/>
        <end position="2376"/>
    </location>
</feature>
<dbReference type="SUPFAM" id="SSF49899">
    <property type="entry name" value="Concanavalin A-like lectins/glucanases"/>
    <property type="match status" value="5"/>
</dbReference>
<dbReference type="CDD" id="cd00110">
    <property type="entry name" value="LamG"/>
    <property type="match status" value="4"/>
</dbReference>
<sequence length="2376" mass="270407">MKFGIAFFIGAVLFVLVVESAYKVREFFTGNESITHQDHKLNNGGTNNNKALFYNEHFDTHDDKQKRHRRAIRQNMPYQNKQKTHKIRHHHVAPKFVNTTNLQARKNARHRIILDANSQMERRKIFSYVKDGVVHYGYNPVVPCQGWGYYSPYRCVQCKCTRETCVRRCEYTRPIPKPFPDPHTTKHPSGSKPAPHIYDGPGKDWIGPKLGCNCNTRGSELSTCDIRTGQCRCKQHYVGRICDKCREGYWESNDGCLKCKCDSDGSYNNICNERTGQCNCKPGIGGAQCNNCLPNYYGFSTTGCKECEPCNKRGHICDPDTGRCICPPYSHGEFCQLCTINAWGYEPNKGCKSCNCSTSGSLKMQCDLATGECSCRLGYTGFNCDQCEHGYFGYPRCRRCNCNYAGSEPYKAKCDKNGVCQCNEDGTCTCKSNVSGKRCDVCKEGTFGLHLDNPDGCTQCFCFGRSSKCTDSGLTWGQIRMNAIRKLILKQYQKSPPVQQIEVFEKLLTIPDDYGNVTINGQHFDSPLYWKLQPNFNGDRILSYGGYLRFVCNTVNPKQRLPQEVLNHYPLIQLRGHGKIVLEYYSPLPIKGDRYEIRLHESLWKRIYPKETYLSPRELFMVALQNVQNIFIKATDFSNFDALIFSDVILDTAIEIPGHPPPIAKGVELCECPRQYNSSSCQNPSIGFFRYYASSSVNGTILIDTFVGQARPCSCNDRSDVCDVETGFCLNCKDNTYGRYCEKCAEGYYGNPMVSTEKCEPCPCPSSIQNFAKECKPLKSNQFLCKCKLGYTGPACDRCSPGYYGQPQLPGGHCQPCNCNVEGRISEECDIFTGACQCKPGVTGKYCSQCEKPRHVLQEFKCTPCDKCTQWLLDDLDYLSNDLHQNTSFLLNGTIEPPWRSLRNIEKHYVFLNDKLLSHLQQKQLAEELIANTTINDVEKRLSSLQENLQKYKTDDIGLQNLQKDINKVGNDIHDSKNKLDDLMKTLQNFGKSHVNTQEAIKEAEKLLKEIEAIEKNMNFYHDEVLERCKEVKESIEDIMAIPMTNPETLKNDLSTFKNRLKDVESIVTKTEITKNEVELKNRANELKLEELEKAVENINKENAKSNEELADARTTMEKTFAILDDVEEMYRDLDTDGSLKKLIAQLEAREAELQFADVENLRKLVLKHVEELQRNSTEYAKLFNLSNKEIDALKASEAYANIKKFIDEASMLADEALSDVNTALDTLSPEGKDSIAINGSIAVADSERLQIRVNHQIDNLAALKQKNDSVSLKVFTLDSSNWSNGIKNREQDRLIGQIKGMISLSSKDNIQNLIKEAIEQTNRMKDIHRTAIGIEVSKDYELIKPYEKLLQLSSVENLRKLQDQIVVTRHELQNLLSEKHTWLEIIKQNTIRFNEFREANYSVTLKLQALKARIETTKKTAEGVRISLTGATCERSYRVNTLSPTVVSKLLIKFNYTMSTDPISNSLFYVNTSSNQFMNLKLQNNRLIFEVRLGNKVRKKDYVLLQSDFYTVEIKRIGEYIHMSVNNEIVEDTTSVQEDINNDFALFKASPQNLVYIGYSPDTTPGIPSCIRDVVFNNFRIGLWNFHSSQGQCLGCIRSNELTLESTYDFYSGDAYSVVSKDQQDKYANPAKFNVQFSLRTFDENALLFLAPDPEQKSYIAIYLKNGYLYYQIHYSNNEDLILQTQNRYNIGDKVRISAEKEWNRQTKEDNAVLRINDGREVIIEKKTDVDTGGVIRLKKVNYYFGGVPPDYHLYSAGATESLYTHQLLLGGLEDLKEYQLFSDDNMKKYGTIKQSGELEFYQALFQGGGYVSIKIKRLERSLVFLLNTKSPNAFILYIESTVAMALTEGKITVEVFIDEATYTLISKQSTNDGSYHLIELIRHNKKAILKIDGNIEDTINTLEVDPSSYTQTTNLYLGGVSETFSHLLKGNTLFSGEISDILIDNKLVTFSKQSIQYFENVIIGRQPQMYQYIQIVPTNFEQPDQMKPIDVTKEMKEMQNTEGCGTPLNYTFDRNAAKFGDQPFSHVLHFLKDTFWKKDYKLSISFRTYQRDGILFVSFGPKQHFNLLEVRDGKIVFKSYGKRLRSVELPQKIDDGNWYNVMIDANGVKKKRKVTISINGYKTKPLKLPRNKVTRELYIGGVSDNVTLPVLLRGNFHLFRGCIRGLTINKVPQGLVRDKNTVHHNIGQCFPHIEKGSYFGGDAYAIYNKFFRIDKILELSLEFRTADQNGILLSVSNPRNSPALSVELQNGAIVMTTDNGYGTITNVTNNLSEFALCDNHWHNVTAVYTSTEITINVDGVRKIWVQPDDETLVDELEAPLFIGGLPDYAPVGTLKMKENFKGCIRNMKIGNKAVDWLKLEKITNVLLDSCPMTT</sequence>
<feature type="domain" description="Laminin EGF-like" evidence="17">
    <location>
        <begin position="212"/>
        <end position="258"/>
    </location>
</feature>
<evidence type="ECO:0000259" key="17">
    <source>
        <dbReference type="PROSITE" id="PS50027"/>
    </source>
</evidence>
<dbReference type="GO" id="GO:0009888">
    <property type="term" value="P:tissue development"/>
    <property type="evidence" value="ECO:0007669"/>
    <property type="project" value="TreeGrafter"/>
</dbReference>
<evidence type="ECO:0000256" key="2">
    <source>
        <dbReference type="ARBA" id="ARBA00022525"/>
    </source>
</evidence>
<feature type="disulfide bond" evidence="13">
    <location>
        <begin position="354"/>
        <end position="366"/>
    </location>
</feature>
<dbReference type="EMBL" id="JARPUR010000003">
    <property type="protein sequence ID" value="KAK4880836.1"/>
    <property type="molecule type" value="Genomic_DNA"/>
</dbReference>
<dbReference type="SMART" id="SM00180">
    <property type="entry name" value="EGF_Lam"/>
    <property type="match status" value="8"/>
</dbReference>
<feature type="domain" description="Laminin EGF-like" evidence="17">
    <location>
        <begin position="259"/>
        <end position="306"/>
    </location>
</feature>
<dbReference type="Gene3D" id="2.10.25.10">
    <property type="entry name" value="Laminin"/>
    <property type="match status" value="7"/>
</dbReference>
<keyword evidence="10" id="KW-0325">Glycoprotein</keyword>
<feature type="domain" description="Laminin G" evidence="16">
    <location>
        <begin position="1804"/>
        <end position="1967"/>
    </location>
</feature>
<dbReference type="InterPro" id="IPR002049">
    <property type="entry name" value="LE_dom"/>
</dbReference>
<evidence type="ECO:0000256" key="12">
    <source>
        <dbReference type="PROSITE-ProRule" id="PRU00122"/>
    </source>
</evidence>
<feature type="domain" description="Laminin IV type A" evidence="18">
    <location>
        <begin position="471"/>
        <end position="669"/>
    </location>
</feature>
<dbReference type="PROSITE" id="PS50027">
    <property type="entry name" value="EGF_LAM_2"/>
    <property type="match status" value="7"/>
</dbReference>
<dbReference type="SMART" id="SM00282">
    <property type="entry name" value="LamG"/>
    <property type="match status" value="5"/>
</dbReference>
<evidence type="ECO:0000256" key="9">
    <source>
        <dbReference type="ARBA" id="ARBA00023157"/>
    </source>
</evidence>
<dbReference type="InterPro" id="IPR013320">
    <property type="entry name" value="ConA-like_dom_sf"/>
</dbReference>
<name>A0AAN7PHZ2_9COLE</name>
<keyword evidence="9 13" id="KW-1015">Disulfide bond</keyword>
<feature type="disulfide bond" evidence="13">
    <location>
        <begin position="356"/>
        <end position="373"/>
    </location>
</feature>
<feature type="disulfide bond" evidence="13">
    <location>
        <begin position="280"/>
        <end position="289"/>
    </location>
</feature>
<feature type="disulfide bond" evidence="13">
    <location>
        <begin position="430"/>
        <end position="439"/>
    </location>
</feature>
<feature type="disulfide bond" evidence="13">
    <location>
        <begin position="214"/>
        <end position="231"/>
    </location>
</feature>
<evidence type="ECO:0000313" key="19">
    <source>
        <dbReference type="EMBL" id="KAK4880836.1"/>
    </source>
</evidence>
<organism evidence="19 20">
    <name type="scientific">Aquatica leii</name>
    <dbReference type="NCBI Taxonomy" id="1421715"/>
    <lineage>
        <taxon>Eukaryota</taxon>
        <taxon>Metazoa</taxon>
        <taxon>Ecdysozoa</taxon>
        <taxon>Arthropoda</taxon>
        <taxon>Hexapoda</taxon>
        <taxon>Insecta</taxon>
        <taxon>Pterygota</taxon>
        <taxon>Neoptera</taxon>
        <taxon>Endopterygota</taxon>
        <taxon>Coleoptera</taxon>
        <taxon>Polyphaga</taxon>
        <taxon>Elateriformia</taxon>
        <taxon>Elateroidea</taxon>
        <taxon>Lampyridae</taxon>
        <taxon>Luciolinae</taxon>
        <taxon>Aquatica</taxon>
    </lineage>
</organism>
<dbReference type="PROSITE" id="PS51115">
    <property type="entry name" value="LAMININ_IVA"/>
    <property type="match status" value="1"/>
</dbReference>
<keyword evidence="6" id="KW-0084">Basement membrane</keyword>
<evidence type="ECO:0000256" key="10">
    <source>
        <dbReference type="ARBA" id="ARBA00023180"/>
    </source>
</evidence>
<evidence type="ECO:0000256" key="11">
    <source>
        <dbReference type="ARBA" id="ARBA00023292"/>
    </source>
</evidence>
<feature type="disulfide bond" evidence="13">
    <location>
        <begin position="233"/>
        <end position="242"/>
    </location>
</feature>
<evidence type="ECO:0000256" key="5">
    <source>
        <dbReference type="ARBA" id="ARBA00022737"/>
    </source>
</evidence>
<evidence type="ECO:0000256" key="7">
    <source>
        <dbReference type="ARBA" id="ARBA00022889"/>
    </source>
</evidence>
<dbReference type="Pfam" id="PF02210">
    <property type="entry name" value="Laminin_G_2"/>
    <property type="match status" value="4"/>
</dbReference>
<feature type="domain" description="Laminin G" evidence="16">
    <location>
        <begin position="1607"/>
        <end position="1793"/>
    </location>
</feature>
<dbReference type="SMART" id="SM00281">
    <property type="entry name" value="LamB"/>
    <property type="match status" value="1"/>
</dbReference>
<feature type="domain" description="Laminin G" evidence="16">
    <location>
        <begin position="2196"/>
        <end position="2372"/>
    </location>
</feature>
<feature type="disulfide bond" evidence="12">
    <location>
        <begin position="2164"/>
        <end position="2191"/>
    </location>
</feature>
<keyword evidence="11 13" id="KW-0424">Laminin EGF-like domain</keyword>
<dbReference type="PRINTS" id="PR00011">
    <property type="entry name" value="EGFLAMININ"/>
</dbReference>
<dbReference type="GO" id="GO:0005604">
    <property type="term" value="C:basement membrane"/>
    <property type="evidence" value="ECO:0007669"/>
    <property type="project" value="UniProtKB-SubCell"/>
</dbReference>
<feature type="disulfide bond" evidence="13">
    <location>
        <begin position="212"/>
        <end position="224"/>
    </location>
</feature>
<dbReference type="Pfam" id="PF00052">
    <property type="entry name" value="Laminin_B"/>
    <property type="match status" value="1"/>
</dbReference>
<dbReference type="FunFam" id="2.10.25.10:FF:000082">
    <property type="entry name" value="Laminin subunit alpha 1"/>
    <property type="match status" value="1"/>
</dbReference>
<feature type="disulfide bond" evidence="13">
    <location>
        <begin position="259"/>
        <end position="271"/>
    </location>
</feature>
<keyword evidence="5" id="KW-0677">Repeat</keyword>
<keyword evidence="2" id="KW-0964">Secreted</keyword>
<dbReference type="GO" id="GO:0007155">
    <property type="term" value="P:cell adhesion"/>
    <property type="evidence" value="ECO:0007669"/>
    <property type="project" value="UniProtKB-KW"/>
</dbReference>
<dbReference type="FunFam" id="2.10.25.10:FF:000209">
    <property type="entry name" value="Laminin subunit alpha 5"/>
    <property type="match status" value="1"/>
</dbReference>
<feature type="disulfide bond" evidence="12">
    <location>
        <begin position="2345"/>
        <end position="2372"/>
    </location>
</feature>
<keyword evidence="7" id="KW-0130">Cell adhesion</keyword>
<feature type="domain" description="Laminin G" evidence="16">
    <location>
        <begin position="1435"/>
        <end position="1597"/>
    </location>
</feature>